<organism evidence="9 10">
    <name type="scientific">Escherichia fergusonii (strain ATCC 35469 / DSM 13698 / CCUG 18766 / IAM 14443 / JCM 21226 / LMG 7866 / NBRC 102419 / NCTC 12128 / CDC 0568-73)</name>
    <dbReference type="NCBI Taxonomy" id="585054"/>
    <lineage>
        <taxon>Bacteria</taxon>
        <taxon>Pseudomonadati</taxon>
        <taxon>Pseudomonadota</taxon>
        <taxon>Gammaproteobacteria</taxon>
        <taxon>Enterobacterales</taxon>
        <taxon>Enterobacteriaceae</taxon>
        <taxon>Escherichia</taxon>
    </lineage>
</organism>
<evidence type="ECO:0000256" key="7">
    <source>
        <dbReference type="RuleBase" id="RU369079"/>
    </source>
</evidence>
<dbReference type="Pfam" id="PF06808">
    <property type="entry name" value="DctM"/>
    <property type="match status" value="1"/>
</dbReference>
<dbReference type="Proteomes" id="UP000000745">
    <property type="component" value="Chromosome"/>
</dbReference>
<name>B7LRA9_ESCF3</name>
<feature type="transmembrane region" description="Helical" evidence="7">
    <location>
        <begin position="195"/>
        <end position="217"/>
    </location>
</feature>
<feature type="transmembrane region" description="Helical" evidence="7">
    <location>
        <begin position="426"/>
        <end position="447"/>
    </location>
</feature>
<dbReference type="InterPro" id="IPR010656">
    <property type="entry name" value="DctM"/>
</dbReference>
<evidence type="ECO:0000259" key="8">
    <source>
        <dbReference type="Pfam" id="PF06808"/>
    </source>
</evidence>
<keyword evidence="2" id="KW-1003">Cell membrane</keyword>
<feature type="domain" description="TRAP C4-dicarboxylate transport system permease DctM subunit" evidence="8">
    <location>
        <begin position="32"/>
        <end position="443"/>
    </location>
</feature>
<comment type="function">
    <text evidence="7">Part of the tripartite ATP-independent periplasmic (TRAP) transport system.</text>
</comment>
<feature type="transmembrane region" description="Helical" evidence="7">
    <location>
        <begin position="159"/>
        <end position="183"/>
    </location>
</feature>
<evidence type="ECO:0000256" key="6">
    <source>
        <dbReference type="ARBA" id="ARBA00023136"/>
    </source>
</evidence>
<accession>B7LRA9</accession>
<dbReference type="PANTHER" id="PTHR33362">
    <property type="entry name" value="SIALIC ACID TRAP TRANSPORTER PERMEASE PROTEIN SIAT-RELATED"/>
    <property type="match status" value="1"/>
</dbReference>
<comment type="subunit">
    <text evidence="7">The complex comprises the extracytoplasmic solute receptor protein and the two transmembrane proteins.</text>
</comment>
<proteinExistence type="inferred from homology"/>
<evidence type="ECO:0000313" key="9">
    <source>
        <dbReference type="EMBL" id="CAQ89051.1"/>
    </source>
</evidence>
<sequence>MFVNGGDVTVIYLAGMSGENCCRSGGNMLIAVIIFVVLLCIGMPVGMVIAISSLSYFFTADFLPIGIAFQKFSAPTQSFPILATPLFLLVGNLLNKSGVTGRLLDFARVISGWMIGGLAQINVLLACLLGGVSGSATADAAMQARVLGLPMVARGYPKAFSAVVIAFSSLITATIPPSILMILYGFVGNVSIGKLFMAGIFPGLLLTAILMLTNYLLARKMNIKPETASLPGRQEVWRSFKESFWALMFPVVLIVVIRLGIFTTTEAGAFIVLYSFIIGRYIYKALDNAVLWEVLKETINDVGVVMLLIMSAAILGHITILDQIPQQLAETILAFTENKYGILFLLLTLIAVAGMLFDGSVIILLLTPILLPIAIEAGFDPIHFGMIFVVLTLLGANTPPVGICMYTVCGILNCSSVAFVRASLPYLIAFLSFIILLVIFPQIALFLPSLLM</sequence>
<feature type="transmembrane region" description="Helical" evidence="7">
    <location>
        <begin position="243"/>
        <end position="260"/>
    </location>
</feature>
<keyword evidence="5 7" id="KW-1133">Transmembrane helix</keyword>
<dbReference type="GO" id="GO:0022857">
    <property type="term" value="F:transmembrane transporter activity"/>
    <property type="evidence" value="ECO:0007669"/>
    <property type="project" value="UniProtKB-UniRule"/>
</dbReference>
<dbReference type="PANTHER" id="PTHR33362:SF4">
    <property type="entry name" value="2,3-DIKETO-L-GULONATE TRAP TRANSPORTER LARGE PERMEASE PROTEIN YIAN"/>
    <property type="match status" value="1"/>
</dbReference>
<feature type="transmembrane region" description="Helical" evidence="7">
    <location>
        <begin position="342"/>
        <end position="371"/>
    </location>
</feature>
<comment type="subcellular location">
    <subcellularLocation>
        <location evidence="1 7">Cell inner membrane</location>
        <topology evidence="1 7">Multi-pass membrane protein</topology>
    </subcellularLocation>
</comment>
<evidence type="ECO:0000313" key="10">
    <source>
        <dbReference type="Proteomes" id="UP000000745"/>
    </source>
</evidence>
<dbReference type="NCBIfam" id="TIGR00786">
    <property type="entry name" value="dctM"/>
    <property type="match status" value="1"/>
</dbReference>
<dbReference type="InterPro" id="IPR004681">
    <property type="entry name" value="TRAP_DctM"/>
</dbReference>
<keyword evidence="6 7" id="KW-0472">Membrane</keyword>
<keyword evidence="4 7" id="KW-0812">Transmembrane</keyword>
<comment type="caution">
    <text evidence="7">Lacks conserved residue(s) required for the propagation of feature annotation.</text>
</comment>
<gene>
    <name evidence="9" type="ordered locus">EFER_1532</name>
</gene>
<comment type="similarity">
    <text evidence="7">Belongs to the TRAP transporter large permease family.</text>
</comment>
<evidence type="ECO:0000256" key="3">
    <source>
        <dbReference type="ARBA" id="ARBA00022519"/>
    </source>
</evidence>
<evidence type="ECO:0000256" key="1">
    <source>
        <dbReference type="ARBA" id="ARBA00004429"/>
    </source>
</evidence>
<evidence type="ECO:0000256" key="2">
    <source>
        <dbReference type="ARBA" id="ARBA00022475"/>
    </source>
</evidence>
<protein>
    <recommendedName>
        <fullName evidence="7">TRAP transporter large permease protein</fullName>
    </recommendedName>
</protein>
<keyword evidence="3 7" id="KW-0997">Cell inner membrane</keyword>
<dbReference type="PIRSF" id="PIRSF006066">
    <property type="entry name" value="HI0050"/>
    <property type="match status" value="1"/>
</dbReference>
<keyword evidence="7" id="KW-0813">Transport</keyword>
<evidence type="ECO:0000256" key="4">
    <source>
        <dbReference type="ARBA" id="ARBA00022692"/>
    </source>
</evidence>
<reference evidence="10" key="1">
    <citation type="journal article" date="2009" name="PLoS Genet.">
        <title>Organised genome dynamics in the Escherichia coli species results in highly diverse adaptive paths.</title>
        <authorList>
            <person name="Touchon M."/>
            <person name="Hoede C."/>
            <person name="Tenaillon O."/>
            <person name="Barbe V."/>
            <person name="Baeriswyl S."/>
            <person name="Bidet P."/>
            <person name="Bingen E."/>
            <person name="Bonacorsi S."/>
            <person name="Bouchier C."/>
            <person name="Bouvet O."/>
            <person name="Calteau A."/>
            <person name="Chiapello H."/>
            <person name="Clermont O."/>
            <person name="Cruveiller S."/>
            <person name="Danchin A."/>
            <person name="Diard M."/>
            <person name="Dossat C."/>
            <person name="Karoui M.E."/>
            <person name="Frapy E."/>
            <person name="Garry L."/>
            <person name="Ghigo J.M."/>
            <person name="Gilles A.M."/>
            <person name="Johnson J."/>
            <person name="Le Bouguenec C."/>
            <person name="Lescat M."/>
            <person name="Mangenot S."/>
            <person name="Martinez-Jehanne V."/>
            <person name="Matic I."/>
            <person name="Nassif X."/>
            <person name="Oztas S."/>
            <person name="Petit M.A."/>
            <person name="Pichon C."/>
            <person name="Rouy Z."/>
            <person name="Ruf C.S."/>
            <person name="Schneider D."/>
            <person name="Tourret J."/>
            <person name="Vacherie B."/>
            <person name="Vallenet D."/>
            <person name="Medigue C."/>
            <person name="Rocha E.P.C."/>
            <person name="Denamur E."/>
        </authorList>
    </citation>
    <scope>NUCLEOTIDE SEQUENCE [LARGE SCALE GENOMIC DNA]</scope>
    <source>
        <strain evidence="10">ATCC 35469 / DSM 13698 / BCRC 15582 / CCUG 18766 / IAM 14443 / JCM 21226 / LMG 7866 / NBRC 102419 / NCTC 12128 / CDC 0568-73</strain>
    </source>
</reference>
<dbReference type="KEGG" id="efe:EFER_1532"/>
<feature type="transmembrane region" description="Helical" evidence="7">
    <location>
        <begin position="29"/>
        <end position="58"/>
    </location>
</feature>
<dbReference type="AlphaFoldDB" id="B7LRA9"/>
<feature type="transmembrane region" description="Helical" evidence="7">
    <location>
        <begin position="303"/>
        <end position="321"/>
    </location>
</feature>
<dbReference type="GO" id="GO:0005886">
    <property type="term" value="C:plasma membrane"/>
    <property type="evidence" value="ECO:0007669"/>
    <property type="project" value="UniProtKB-SubCell"/>
</dbReference>
<evidence type="ECO:0000256" key="5">
    <source>
        <dbReference type="ARBA" id="ARBA00022989"/>
    </source>
</evidence>
<keyword evidence="10" id="KW-1185">Reference proteome</keyword>
<feature type="transmembrane region" description="Helical" evidence="7">
    <location>
        <begin position="106"/>
        <end position="132"/>
    </location>
</feature>
<dbReference type="HOGENOM" id="CLU_019824_4_1_6"/>
<dbReference type="EMBL" id="CU928158">
    <property type="protein sequence ID" value="CAQ89051.1"/>
    <property type="molecule type" value="Genomic_DNA"/>
</dbReference>